<reference evidence="4" key="2">
    <citation type="journal article" date="2023" name="Plants (Basel)">
        <title>Annotation of the Turnera subulata (Passifloraceae) Draft Genome Reveals the S-Locus Evolved after the Divergence of Turneroideae from Passifloroideae in a Stepwise Manner.</title>
        <authorList>
            <person name="Henning P.M."/>
            <person name="Roalson E.H."/>
            <person name="Mir W."/>
            <person name="McCubbin A.G."/>
            <person name="Shore J.S."/>
        </authorList>
    </citation>
    <scope>NUCLEOTIDE SEQUENCE</scope>
    <source>
        <strain evidence="4">F60SS</strain>
    </source>
</reference>
<dbReference type="PANTHER" id="PTHR10366:SF809">
    <property type="entry name" value="ANTHOCYANIDIN REDUCTASE"/>
    <property type="match status" value="1"/>
</dbReference>
<dbReference type="AlphaFoldDB" id="A0A9Q0F1J0"/>
<evidence type="ECO:0000259" key="3">
    <source>
        <dbReference type="Pfam" id="PF01370"/>
    </source>
</evidence>
<dbReference type="CDD" id="cd08958">
    <property type="entry name" value="FR_SDR_e"/>
    <property type="match status" value="1"/>
</dbReference>
<evidence type="ECO:0000313" key="4">
    <source>
        <dbReference type="EMBL" id="KAJ4823159.1"/>
    </source>
</evidence>
<dbReference type="Gene3D" id="3.40.50.720">
    <property type="entry name" value="NAD(P)-binding Rossmann-like Domain"/>
    <property type="match status" value="1"/>
</dbReference>
<organism evidence="4 5">
    <name type="scientific">Turnera subulata</name>
    <dbReference type="NCBI Taxonomy" id="218843"/>
    <lineage>
        <taxon>Eukaryota</taxon>
        <taxon>Viridiplantae</taxon>
        <taxon>Streptophyta</taxon>
        <taxon>Embryophyta</taxon>
        <taxon>Tracheophyta</taxon>
        <taxon>Spermatophyta</taxon>
        <taxon>Magnoliopsida</taxon>
        <taxon>eudicotyledons</taxon>
        <taxon>Gunneridae</taxon>
        <taxon>Pentapetalae</taxon>
        <taxon>rosids</taxon>
        <taxon>fabids</taxon>
        <taxon>Malpighiales</taxon>
        <taxon>Passifloraceae</taxon>
        <taxon>Turnera</taxon>
    </lineage>
</organism>
<evidence type="ECO:0000313" key="5">
    <source>
        <dbReference type="Proteomes" id="UP001141552"/>
    </source>
</evidence>
<dbReference type="GO" id="GO:0016616">
    <property type="term" value="F:oxidoreductase activity, acting on the CH-OH group of donors, NAD or NADP as acceptor"/>
    <property type="evidence" value="ECO:0007669"/>
    <property type="project" value="TreeGrafter"/>
</dbReference>
<proteinExistence type="predicted"/>
<dbReference type="InterPro" id="IPR001509">
    <property type="entry name" value="Epimerase_deHydtase"/>
</dbReference>
<keyword evidence="5" id="KW-1185">Reference proteome</keyword>
<keyword evidence="2" id="KW-0560">Oxidoreductase</keyword>
<dbReference type="InterPro" id="IPR050425">
    <property type="entry name" value="NAD(P)_dehydrat-like"/>
</dbReference>
<gene>
    <name evidence="4" type="ORF">Tsubulata_016398</name>
</gene>
<sequence length="327" mass="36373">MNRMDKSNTRVCVTGGSGYIGSWLVKNLLKKGYTVHATLRNLEDKAKVGLLQSLPNAETNLVLYQADIYNPDDFHAAINGCEFSMWPHLCNMTPIASSIADSCLRSKTVKRLIYTASVVAASPLNKDGFLSKSCIDEDSWTSLDLSLTYGNDITREYTIAKTLAEMEVLRYNDEKLEVVTLACGLVGGETLLPHVPLSVEVIFSQVTGNVFGYYYGLKLMQELLGSVPLVHIEDVCEAHIFCMENPSITGRFLCAATSATVRDIADYIQESYPEFKIEDKFKGEEETGSICDSSKLRKLGFDYKYDQKKIIDESFECGKRLGALPNQ</sequence>
<keyword evidence="1" id="KW-0521">NADP</keyword>
<dbReference type="InterPro" id="IPR036291">
    <property type="entry name" value="NAD(P)-bd_dom_sf"/>
</dbReference>
<accession>A0A9Q0F1J0</accession>
<dbReference type="OrthoDB" id="2735536at2759"/>
<reference evidence="4" key="1">
    <citation type="submission" date="2022-02" db="EMBL/GenBank/DDBJ databases">
        <authorList>
            <person name="Henning P.M."/>
            <person name="McCubbin A.G."/>
            <person name="Shore J.S."/>
        </authorList>
    </citation>
    <scope>NUCLEOTIDE SEQUENCE</scope>
    <source>
        <strain evidence="4">F60SS</strain>
        <tissue evidence="4">Leaves</tissue>
    </source>
</reference>
<dbReference type="SUPFAM" id="SSF51735">
    <property type="entry name" value="NAD(P)-binding Rossmann-fold domains"/>
    <property type="match status" value="1"/>
</dbReference>
<evidence type="ECO:0000256" key="2">
    <source>
        <dbReference type="ARBA" id="ARBA00023002"/>
    </source>
</evidence>
<dbReference type="PANTHER" id="PTHR10366">
    <property type="entry name" value="NAD DEPENDENT EPIMERASE/DEHYDRATASE"/>
    <property type="match status" value="1"/>
</dbReference>
<comment type="caution">
    <text evidence="4">The sequence shown here is derived from an EMBL/GenBank/DDBJ whole genome shotgun (WGS) entry which is preliminary data.</text>
</comment>
<dbReference type="Pfam" id="PF01370">
    <property type="entry name" value="Epimerase"/>
    <property type="match status" value="1"/>
</dbReference>
<protein>
    <recommendedName>
        <fullName evidence="3">NAD-dependent epimerase/dehydratase domain-containing protein</fullName>
    </recommendedName>
</protein>
<name>A0A9Q0F1J0_9ROSI</name>
<dbReference type="Proteomes" id="UP001141552">
    <property type="component" value="Unassembled WGS sequence"/>
</dbReference>
<evidence type="ECO:0000256" key="1">
    <source>
        <dbReference type="ARBA" id="ARBA00022857"/>
    </source>
</evidence>
<feature type="domain" description="NAD-dependent epimerase/dehydratase" evidence="3">
    <location>
        <begin position="11"/>
        <end position="246"/>
    </location>
</feature>
<dbReference type="EMBL" id="JAKUCV010007509">
    <property type="protein sequence ID" value="KAJ4823159.1"/>
    <property type="molecule type" value="Genomic_DNA"/>
</dbReference>